<keyword evidence="2" id="KW-0694">RNA-binding</keyword>
<keyword evidence="1" id="KW-0413">Isomerase</keyword>
<dbReference type="Gene3D" id="3.30.2350.10">
    <property type="entry name" value="Pseudouridine synthase"/>
    <property type="match status" value="1"/>
</dbReference>
<dbReference type="GO" id="GO:0009982">
    <property type="term" value="F:pseudouridine synthase activity"/>
    <property type="evidence" value="ECO:0007669"/>
    <property type="project" value="InterPro"/>
</dbReference>
<dbReference type="SMART" id="SM00363">
    <property type="entry name" value="S4"/>
    <property type="match status" value="1"/>
</dbReference>
<evidence type="ECO:0000313" key="5">
    <source>
        <dbReference type="EMBL" id="EAA22396.1"/>
    </source>
</evidence>
<protein>
    <submittedName>
        <fullName evidence="5">Predicted pseudouridylate synthase</fullName>
    </submittedName>
</protein>
<dbReference type="GO" id="GO:0001522">
    <property type="term" value="P:pseudouridine synthesis"/>
    <property type="evidence" value="ECO:0007669"/>
    <property type="project" value="InterPro"/>
</dbReference>
<keyword evidence="3" id="KW-0812">Transmembrane</keyword>
<dbReference type="Proteomes" id="UP000008553">
    <property type="component" value="Unassembled WGS sequence"/>
</dbReference>
<dbReference type="Gene3D" id="3.10.290.10">
    <property type="entry name" value="RNA-binding S4 domain"/>
    <property type="match status" value="1"/>
</dbReference>
<feature type="domain" description="RNA-binding S4" evidence="4">
    <location>
        <begin position="28"/>
        <end position="85"/>
    </location>
</feature>
<dbReference type="EMBL" id="AABL01000808">
    <property type="protein sequence ID" value="EAA22396.1"/>
    <property type="molecule type" value="Genomic_DNA"/>
</dbReference>
<evidence type="ECO:0000313" key="6">
    <source>
        <dbReference type="Proteomes" id="UP000008553"/>
    </source>
</evidence>
<dbReference type="PANTHER" id="PTHR47683:SF2">
    <property type="entry name" value="RNA-BINDING S4 DOMAIN-CONTAINING PROTEIN"/>
    <property type="match status" value="1"/>
</dbReference>
<dbReference type="GO" id="GO:0003723">
    <property type="term" value="F:RNA binding"/>
    <property type="evidence" value="ECO:0007669"/>
    <property type="project" value="UniProtKB-KW"/>
</dbReference>
<feature type="non-terminal residue" evidence="5">
    <location>
        <position position="1"/>
    </location>
</feature>
<comment type="caution">
    <text evidence="5">The sequence shown here is derived from an EMBL/GenBank/DDBJ whole genome shotgun (WGS) entry which is preliminary data.</text>
</comment>
<evidence type="ECO:0000256" key="2">
    <source>
        <dbReference type="PROSITE-ProRule" id="PRU00182"/>
    </source>
</evidence>
<organism evidence="5 6">
    <name type="scientific">Plasmodium yoelii yoelii</name>
    <dbReference type="NCBI Taxonomy" id="73239"/>
    <lineage>
        <taxon>Eukaryota</taxon>
        <taxon>Sar</taxon>
        <taxon>Alveolata</taxon>
        <taxon>Apicomplexa</taxon>
        <taxon>Aconoidasida</taxon>
        <taxon>Haemosporida</taxon>
        <taxon>Plasmodiidae</taxon>
        <taxon>Plasmodium</taxon>
        <taxon>Plasmodium (Vinckeia)</taxon>
    </lineage>
</organism>
<accession>Q7RKL9</accession>
<evidence type="ECO:0000259" key="4">
    <source>
        <dbReference type="SMART" id="SM00363"/>
    </source>
</evidence>
<proteinExistence type="predicted"/>
<keyword evidence="3" id="KW-1133">Transmembrane helix</keyword>
<dbReference type="Pfam" id="PF00849">
    <property type="entry name" value="PseudoU_synth_2"/>
    <property type="match status" value="1"/>
</dbReference>
<dbReference type="CDD" id="cd00165">
    <property type="entry name" value="S4"/>
    <property type="match status" value="1"/>
</dbReference>
<reference evidence="5 6" key="1">
    <citation type="journal article" date="2002" name="Nature">
        <title>Genome sequence and comparative analysis of the model rodent malaria parasite Plasmodium yoelii yoelii.</title>
        <authorList>
            <person name="Carlton J.M."/>
            <person name="Angiuoli S.V."/>
            <person name="Suh B.B."/>
            <person name="Kooij T.W."/>
            <person name="Pertea M."/>
            <person name="Silva J.C."/>
            <person name="Ermolaeva M.D."/>
            <person name="Allen J.E."/>
            <person name="Selengut J.D."/>
            <person name="Koo H.L."/>
            <person name="Peterson J.D."/>
            <person name="Pop M."/>
            <person name="Kosack D.S."/>
            <person name="Shumway M.F."/>
            <person name="Bidwell S.L."/>
            <person name="Shallom S.J."/>
            <person name="van Aken S.E."/>
            <person name="Riedmuller S.B."/>
            <person name="Feldblyum T.V."/>
            <person name="Cho J.K."/>
            <person name="Quackenbush J."/>
            <person name="Sedegah M."/>
            <person name="Shoaibi A."/>
            <person name="Cummings L.M."/>
            <person name="Florens L."/>
            <person name="Yates J.R."/>
            <person name="Raine J.D."/>
            <person name="Sinden R.E."/>
            <person name="Harris M.A."/>
            <person name="Cunningham D.A."/>
            <person name="Preiser P.R."/>
            <person name="Bergman L.W."/>
            <person name="Vaidya A.B."/>
            <person name="van Lin L.H."/>
            <person name="Janse C.J."/>
            <person name="Waters A.P."/>
            <person name="Smith H.O."/>
            <person name="White O.R."/>
            <person name="Salzberg S.L."/>
            <person name="Venter J.C."/>
            <person name="Fraser C.M."/>
            <person name="Hoffman S.L."/>
            <person name="Gardner M.J."/>
            <person name="Carucci D.J."/>
        </authorList>
    </citation>
    <scope>NUCLEOTIDE SEQUENCE [LARGE SCALE GENOMIC DNA]</scope>
    <source>
        <strain evidence="5 6">17XNL</strain>
    </source>
</reference>
<evidence type="ECO:0000256" key="3">
    <source>
        <dbReference type="SAM" id="Phobius"/>
    </source>
</evidence>
<dbReference type="SUPFAM" id="SSF55120">
    <property type="entry name" value="Pseudouridine synthase"/>
    <property type="match status" value="1"/>
</dbReference>
<dbReference type="InterPro" id="IPR020103">
    <property type="entry name" value="PsdUridine_synth_cat_dom_sf"/>
</dbReference>
<dbReference type="AlphaFoldDB" id="Q7RKL9"/>
<feature type="transmembrane region" description="Helical" evidence="3">
    <location>
        <begin position="6"/>
        <end position="28"/>
    </location>
</feature>
<evidence type="ECO:0000256" key="1">
    <source>
        <dbReference type="ARBA" id="ARBA00023235"/>
    </source>
</evidence>
<dbReference type="InterPro" id="IPR050343">
    <property type="entry name" value="RsuA_PseudoU_synthase"/>
</dbReference>
<dbReference type="Pfam" id="PF01479">
    <property type="entry name" value="S4"/>
    <property type="match status" value="1"/>
</dbReference>
<dbReference type="InterPro" id="IPR002942">
    <property type="entry name" value="S4_RNA-bd"/>
</dbReference>
<dbReference type="InterPro" id="IPR006145">
    <property type="entry name" value="PsdUridine_synth_RsuA/RluA"/>
</dbReference>
<dbReference type="PROSITE" id="PS50889">
    <property type="entry name" value="S4"/>
    <property type="match status" value="1"/>
</dbReference>
<gene>
    <name evidence="5" type="ORF">PY02882</name>
</gene>
<dbReference type="PaxDb" id="73239-Q7RKL9"/>
<name>Q7RKL9_PLAYO</name>
<dbReference type="InterPro" id="IPR036986">
    <property type="entry name" value="S4_RNA-bd_sf"/>
</dbReference>
<keyword evidence="3" id="KW-0472">Membrane</keyword>
<keyword evidence="6" id="KW-1185">Reference proteome</keyword>
<dbReference type="SUPFAM" id="SSF55174">
    <property type="entry name" value="Alpha-L RNA-binding motif"/>
    <property type="match status" value="1"/>
</dbReference>
<dbReference type="InParanoid" id="Q7RKL9"/>
<sequence>CQFDVYYMIRNCSTLLVLIFRVHFFIFLRLSKILSLSSVVSRNKAQELIRSGNVKVDNQIVKQNTVIDVNSKIEVNGCEINVDITTKLWGIYKPKHVFCNTDQNYIYEEKKLINPQKKDILLNDGNDKLQISSEHTKKILGENNMMNNKTLIYKSDFYNNNKMSRNYNNNIIDQNIHFPNYTETKMNKRKIQDNEKKITLSTNTSKLNVNLFDFIKKKNILYEEKNKIENYIPEHLIIVNSLDSDMEGIILLTNDGDFANKLKDINNNILTTYLIKTQEELTNEKIELLRKGCTIGDIIIRPLELKIIKPNFLYKWLKLTYVEKSQTHLNLLFSKYNMTIRKCKRYSFGPYKSSDLSGNFLTPLKIHSTINHLIPRYEYKLTLSHPTGNILMDSHQKCIKIKDYLNDSVIRE</sequence>
<dbReference type="PANTHER" id="PTHR47683">
    <property type="entry name" value="PSEUDOURIDINE SYNTHASE FAMILY PROTEIN-RELATED"/>
    <property type="match status" value="1"/>
</dbReference>